<protein>
    <submittedName>
        <fullName evidence="1">Uncharacterized protein</fullName>
    </submittedName>
</protein>
<evidence type="ECO:0000313" key="2">
    <source>
        <dbReference type="Proteomes" id="UP001375539"/>
    </source>
</evidence>
<sequence length="225" mass="23912">MSVLRTAGAVTAALVLSGLSGCATGPSGPALPTTERARDDLIRSAQQVLVSRCLADQGLSTTGPRPASPAEGRRLQAALFGTGPAELSLTLPGGHTVSAHTDGCLASAQRALYGDQRRWFRAQVTYNNVRTEAGARMRTDPAHRAALARFTRCTASSTAGHCARESGLADVEARLEPARLAEVRALRRDQLDAYTRLRTRALHRAAELSSAQLQRNTTEKGFPTP</sequence>
<dbReference type="EMBL" id="JBBKAI010000002">
    <property type="protein sequence ID" value="MEJ8659933.1"/>
    <property type="molecule type" value="Genomic_DNA"/>
</dbReference>
<accession>A0ACC6QND1</accession>
<reference evidence="1" key="1">
    <citation type="submission" date="2024-03" db="EMBL/GenBank/DDBJ databases">
        <title>Novel Streptomyces species of biotechnological and ecological value are a feature of Machair soil.</title>
        <authorList>
            <person name="Prole J.R."/>
            <person name="Goodfellow M."/>
            <person name="Allenby N."/>
            <person name="Ward A.C."/>
        </authorList>
    </citation>
    <scope>NUCLEOTIDE SEQUENCE</scope>
    <source>
        <strain evidence="1">MS1.AVA.4</strain>
    </source>
</reference>
<comment type="caution">
    <text evidence="1">The sequence shown here is derived from an EMBL/GenBank/DDBJ whole genome shotgun (WGS) entry which is preliminary data.</text>
</comment>
<name>A0ACC6QND1_9ACTN</name>
<proteinExistence type="predicted"/>
<evidence type="ECO:0000313" key="1">
    <source>
        <dbReference type="EMBL" id="MEJ8659933.1"/>
    </source>
</evidence>
<dbReference type="Proteomes" id="UP001375539">
    <property type="component" value="Unassembled WGS sequence"/>
</dbReference>
<organism evidence="1 2">
    <name type="scientific">Streptomyces pratisoli</name>
    <dbReference type="NCBI Taxonomy" id="3139917"/>
    <lineage>
        <taxon>Bacteria</taxon>
        <taxon>Bacillati</taxon>
        <taxon>Actinomycetota</taxon>
        <taxon>Actinomycetes</taxon>
        <taxon>Kitasatosporales</taxon>
        <taxon>Streptomycetaceae</taxon>
        <taxon>Streptomyces</taxon>
    </lineage>
</organism>
<keyword evidence="2" id="KW-1185">Reference proteome</keyword>
<gene>
    <name evidence="1" type="ORF">WKI58_25955</name>
</gene>